<organism evidence="1 2">
    <name type="scientific">Mycena maculata</name>
    <dbReference type="NCBI Taxonomy" id="230809"/>
    <lineage>
        <taxon>Eukaryota</taxon>
        <taxon>Fungi</taxon>
        <taxon>Dikarya</taxon>
        <taxon>Basidiomycota</taxon>
        <taxon>Agaricomycotina</taxon>
        <taxon>Agaricomycetes</taxon>
        <taxon>Agaricomycetidae</taxon>
        <taxon>Agaricales</taxon>
        <taxon>Marasmiineae</taxon>
        <taxon>Mycenaceae</taxon>
        <taxon>Mycena</taxon>
    </lineage>
</organism>
<dbReference type="InterPro" id="IPR036291">
    <property type="entry name" value="NAD(P)-bd_dom_sf"/>
</dbReference>
<reference evidence="1" key="1">
    <citation type="submission" date="2023-03" db="EMBL/GenBank/DDBJ databases">
        <title>Massive genome expansion in bonnet fungi (Mycena s.s.) driven by repeated elements and novel gene families across ecological guilds.</title>
        <authorList>
            <consortium name="Lawrence Berkeley National Laboratory"/>
            <person name="Harder C.B."/>
            <person name="Miyauchi S."/>
            <person name="Viragh M."/>
            <person name="Kuo A."/>
            <person name="Thoen E."/>
            <person name="Andreopoulos B."/>
            <person name="Lu D."/>
            <person name="Skrede I."/>
            <person name="Drula E."/>
            <person name="Henrissat B."/>
            <person name="Morin E."/>
            <person name="Kohler A."/>
            <person name="Barry K."/>
            <person name="LaButti K."/>
            <person name="Morin E."/>
            <person name="Salamov A."/>
            <person name="Lipzen A."/>
            <person name="Mereny Z."/>
            <person name="Hegedus B."/>
            <person name="Baldrian P."/>
            <person name="Stursova M."/>
            <person name="Weitz H."/>
            <person name="Taylor A."/>
            <person name="Grigoriev I.V."/>
            <person name="Nagy L.G."/>
            <person name="Martin F."/>
            <person name="Kauserud H."/>
        </authorList>
    </citation>
    <scope>NUCLEOTIDE SEQUENCE</scope>
    <source>
        <strain evidence="1">CBHHK188m</strain>
    </source>
</reference>
<evidence type="ECO:0000313" key="2">
    <source>
        <dbReference type="Proteomes" id="UP001215280"/>
    </source>
</evidence>
<dbReference type="SUPFAM" id="SSF51735">
    <property type="entry name" value="NAD(P)-binding Rossmann-fold domains"/>
    <property type="match status" value="1"/>
</dbReference>
<sequence>SYLVLRPSNVTPVEAASLDLVVSTVIQGIKDLNVESGQTVLINDGSSAAGLAAIQIAKS</sequence>
<keyword evidence="2" id="KW-1185">Reference proteome</keyword>
<feature type="non-terminal residue" evidence="1">
    <location>
        <position position="1"/>
    </location>
</feature>
<gene>
    <name evidence="1" type="ORF">DFH07DRAFT_693609</name>
</gene>
<accession>A0AAD7IWJ2</accession>
<evidence type="ECO:0000313" key="1">
    <source>
        <dbReference type="EMBL" id="KAJ7751911.1"/>
    </source>
</evidence>
<feature type="non-terminal residue" evidence="1">
    <location>
        <position position="59"/>
    </location>
</feature>
<dbReference type="EMBL" id="JARJLG010000076">
    <property type="protein sequence ID" value="KAJ7751911.1"/>
    <property type="molecule type" value="Genomic_DNA"/>
</dbReference>
<dbReference type="Gene3D" id="3.40.50.720">
    <property type="entry name" value="NAD(P)-binding Rossmann-like Domain"/>
    <property type="match status" value="1"/>
</dbReference>
<protein>
    <submittedName>
        <fullName evidence="1">Uncharacterized protein</fullName>
    </submittedName>
</protein>
<name>A0AAD7IWJ2_9AGAR</name>
<dbReference type="AlphaFoldDB" id="A0AAD7IWJ2"/>
<proteinExistence type="predicted"/>
<dbReference type="Proteomes" id="UP001215280">
    <property type="component" value="Unassembled WGS sequence"/>
</dbReference>
<dbReference type="Gene3D" id="3.90.180.10">
    <property type="entry name" value="Medium-chain alcohol dehydrogenases, catalytic domain"/>
    <property type="match status" value="1"/>
</dbReference>
<comment type="caution">
    <text evidence="1">The sequence shown here is derived from an EMBL/GenBank/DDBJ whole genome shotgun (WGS) entry which is preliminary data.</text>
</comment>